<dbReference type="InterPro" id="IPR050595">
    <property type="entry name" value="Bact_response_regulator"/>
</dbReference>
<reference evidence="4 5" key="1">
    <citation type="journal article" date="2014" name="Syst. Appl. Microbiol.">
        <title>Complete genomes of freshwater sulfur oxidizers Sulfuricella denitrificans skB26 and Sulfuritalea hydrogenivorans sk43H: genetic insights into the sulfur oxidation pathway of betaproteobacteria.</title>
        <authorList>
            <person name="Watanabe T."/>
            <person name="Kojima H."/>
            <person name="Fukui M."/>
        </authorList>
    </citation>
    <scope>NUCLEOTIDE SEQUENCE [LARGE SCALE GENOMIC DNA]</scope>
    <source>
        <strain evidence="4">DSM22779</strain>
    </source>
</reference>
<evidence type="ECO:0000256" key="2">
    <source>
        <dbReference type="PROSITE-ProRule" id="PRU00169"/>
    </source>
</evidence>
<feature type="modified residue" description="4-aspartylphosphate" evidence="2">
    <location>
        <position position="53"/>
    </location>
</feature>
<evidence type="ECO:0000259" key="3">
    <source>
        <dbReference type="PROSITE" id="PS50110"/>
    </source>
</evidence>
<evidence type="ECO:0000313" key="5">
    <source>
        <dbReference type="Proteomes" id="UP000031637"/>
    </source>
</evidence>
<dbReference type="GO" id="GO:0000160">
    <property type="term" value="P:phosphorelay signal transduction system"/>
    <property type="evidence" value="ECO:0007669"/>
    <property type="project" value="InterPro"/>
</dbReference>
<dbReference type="EMBL" id="AP012547">
    <property type="protein sequence ID" value="BAO29627.1"/>
    <property type="molecule type" value="Genomic_DNA"/>
</dbReference>
<feature type="domain" description="Response regulatory" evidence="3">
    <location>
        <begin position="4"/>
        <end position="121"/>
    </location>
</feature>
<gene>
    <name evidence="4" type="ORF">SUTH_01835</name>
</gene>
<dbReference type="InterPro" id="IPR001789">
    <property type="entry name" value="Sig_transdc_resp-reg_receiver"/>
</dbReference>
<name>W0SF86_9PROT</name>
<dbReference type="SMART" id="SM00448">
    <property type="entry name" value="REC"/>
    <property type="match status" value="1"/>
</dbReference>
<dbReference type="PROSITE" id="PS50110">
    <property type="entry name" value="RESPONSE_REGULATORY"/>
    <property type="match status" value="1"/>
</dbReference>
<dbReference type="Gene3D" id="3.40.50.2300">
    <property type="match status" value="1"/>
</dbReference>
<dbReference type="PANTHER" id="PTHR44591">
    <property type="entry name" value="STRESS RESPONSE REGULATOR PROTEIN 1"/>
    <property type="match status" value="1"/>
</dbReference>
<sequence>MKEKLLIVDDQADLRKVLRIALGYGKYRIFEAGDGETALALARAEKPDVILLDVMMPGNLDGMAVCRAIKADPELAGCFVIMLTARGQASDYAAGDAAGADAYMVKPFSPAILVEVVEMRTKLPKPVRGYGY</sequence>
<dbReference type="STRING" id="1223802.SUTH_01835"/>
<protein>
    <submittedName>
        <fullName evidence="4">Response regulator receiver protein</fullName>
    </submittedName>
</protein>
<dbReference type="AlphaFoldDB" id="W0SF86"/>
<keyword evidence="1 2" id="KW-0597">Phosphoprotein</keyword>
<keyword evidence="5" id="KW-1185">Reference proteome</keyword>
<evidence type="ECO:0000256" key="1">
    <source>
        <dbReference type="ARBA" id="ARBA00022553"/>
    </source>
</evidence>
<dbReference type="PANTHER" id="PTHR44591:SF3">
    <property type="entry name" value="RESPONSE REGULATORY DOMAIN-CONTAINING PROTEIN"/>
    <property type="match status" value="1"/>
</dbReference>
<dbReference type="SUPFAM" id="SSF52172">
    <property type="entry name" value="CheY-like"/>
    <property type="match status" value="1"/>
</dbReference>
<dbReference type="Proteomes" id="UP000031637">
    <property type="component" value="Chromosome"/>
</dbReference>
<accession>W0SF86</accession>
<dbReference type="OrthoDB" id="9179585at2"/>
<dbReference type="InterPro" id="IPR011006">
    <property type="entry name" value="CheY-like_superfamily"/>
</dbReference>
<dbReference type="HOGENOM" id="CLU_000445_69_17_4"/>
<proteinExistence type="predicted"/>
<evidence type="ECO:0000313" key="4">
    <source>
        <dbReference type="EMBL" id="BAO29627.1"/>
    </source>
</evidence>
<organism evidence="4 5">
    <name type="scientific">Sulfuritalea hydrogenivorans sk43H</name>
    <dbReference type="NCBI Taxonomy" id="1223802"/>
    <lineage>
        <taxon>Bacteria</taxon>
        <taxon>Pseudomonadati</taxon>
        <taxon>Pseudomonadota</taxon>
        <taxon>Betaproteobacteria</taxon>
        <taxon>Nitrosomonadales</taxon>
        <taxon>Sterolibacteriaceae</taxon>
        <taxon>Sulfuritalea</taxon>
    </lineage>
</organism>
<dbReference type="Pfam" id="PF00072">
    <property type="entry name" value="Response_reg"/>
    <property type="match status" value="1"/>
</dbReference>
<dbReference type="KEGG" id="shd:SUTH_01835"/>